<name>A0A6V6Z9K8_9FLAO</name>
<gene>
    <name evidence="2" type="primary">vatD</name>
    <name evidence="2" type="ORF">FLAT13_04405</name>
</gene>
<dbReference type="AlphaFoldDB" id="A0A6V6Z9K8"/>
<dbReference type="PANTHER" id="PTHR43300:SF11">
    <property type="entry name" value="ACETYLTRANSFERASE RV3034C-RELATED"/>
    <property type="match status" value="1"/>
</dbReference>
<dbReference type="Proteomes" id="UP000530060">
    <property type="component" value="Unassembled WGS sequence"/>
</dbReference>
<dbReference type="RefSeq" id="WP_180910413.1">
    <property type="nucleotide sequence ID" value="NZ_CAIJDP010000088.1"/>
</dbReference>
<evidence type="ECO:0000313" key="3">
    <source>
        <dbReference type="Proteomes" id="UP000530060"/>
    </source>
</evidence>
<dbReference type="EMBL" id="CAIJDP010000088">
    <property type="protein sequence ID" value="CAD0008471.1"/>
    <property type="molecule type" value="Genomic_DNA"/>
</dbReference>
<evidence type="ECO:0000256" key="1">
    <source>
        <dbReference type="ARBA" id="ARBA00007274"/>
    </source>
</evidence>
<dbReference type="SUPFAM" id="SSF51161">
    <property type="entry name" value="Trimeric LpxA-like enzymes"/>
    <property type="match status" value="1"/>
</dbReference>
<dbReference type="InterPro" id="IPR001451">
    <property type="entry name" value="Hexapep"/>
</dbReference>
<reference evidence="2 3" key="1">
    <citation type="submission" date="2020-06" db="EMBL/GenBank/DDBJ databases">
        <authorList>
            <person name="Criscuolo A."/>
        </authorList>
    </citation>
    <scope>NUCLEOTIDE SEQUENCE [LARGE SCALE GENOMIC DNA]</scope>
    <source>
        <strain evidence="3">CIP 111411</strain>
    </source>
</reference>
<sequence length="212" mass="24386">MKLLLRKIAWKILGKNYHDFLIGQNKTYLHQAKNVTIGYKTYHNGAFVWQWHNNSHLEIGKYCSIANDVNFILDSGHHMMSEVTTFPHFNHMVNKNLLIGNKTQSEFKEEIKTDPSKTKIGHDVWIGMNAVILPNITIGNGVTIMAGAVVTKNVPDYAIIGGVPAEIVKMKYDLDTISKMKQIEWWNWSPEKVEENVGDFYIPIQDFIIKWL</sequence>
<evidence type="ECO:0000313" key="2">
    <source>
        <dbReference type="EMBL" id="CAD0008471.1"/>
    </source>
</evidence>
<dbReference type="Pfam" id="PF00132">
    <property type="entry name" value="Hexapep"/>
    <property type="match status" value="1"/>
</dbReference>
<keyword evidence="2" id="KW-0808">Transferase</keyword>
<keyword evidence="3" id="KW-1185">Reference proteome</keyword>
<organism evidence="2 3">
    <name type="scientific">Flavobacterium salmonis</name>
    <dbReference type="NCBI Taxonomy" id="2654844"/>
    <lineage>
        <taxon>Bacteria</taxon>
        <taxon>Pseudomonadati</taxon>
        <taxon>Bacteroidota</taxon>
        <taxon>Flavobacteriia</taxon>
        <taxon>Flavobacteriales</taxon>
        <taxon>Flavobacteriaceae</taxon>
        <taxon>Flavobacterium</taxon>
    </lineage>
</organism>
<dbReference type="InterPro" id="IPR011004">
    <property type="entry name" value="Trimer_LpxA-like_sf"/>
</dbReference>
<dbReference type="GO" id="GO:0016746">
    <property type="term" value="F:acyltransferase activity"/>
    <property type="evidence" value="ECO:0007669"/>
    <property type="project" value="UniProtKB-KW"/>
</dbReference>
<dbReference type="PANTHER" id="PTHR43300">
    <property type="entry name" value="ACETYLTRANSFERASE"/>
    <property type="match status" value="1"/>
</dbReference>
<comment type="similarity">
    <text evidence="1">Belongs to the transferase hexapeptide repeat family.</text>
</comment>
<comment type="caution">
    <text evidence="2">The sequence shown here is derived from an EMBL/GenBank/DDBJ whole genome shotgun (WGS) entry which is preliminary data.</text>
</comment>
<protein>
    <submittedName>
        <fullName evidence="2">Streptogramin A acetyltransferase</fullName>
        <ecNumber evidence="2">2.3.1.-</ecNumber>
    </submittedName>
</protein>
<proteinExistence type="inferred from homology"/>
<dbReference type="CDD" id="cd03349">
    <property type="entry name" value="LbH_XAT"/>
    <property type="match status" value="1"/>
</dbReference>
<keyword evidence="2" id="KW-0012">Acyltransferase</keyword>
<accession>A0A6V6Z9K8</accession>
<dbReference type="Gene3D" id="2.160.10.10">
    <property type="entry name" value="Hexapeptide repeat proteins"/>
    <property type="match status" value="1"/>
</dbReference>
<dbReference type="EC" id="2.3.1.-" evidence="2"/>
<dbReference type="InterPro" id="IPR050179">
    <property type="entry name" value="Trans_hexapeptide_repeat"/>
</dbReference>